<comment type="caution">
    <text evidence="2">The sequence shown here is derived from an EMBL/GenBank/DDBJ whole genome shotgun (WGS) entry which is preliminary data.</text>
</comment>
<dbReference type="SUPFAM" id="SSF52980">
    <property type="entry name" value="Restriction endonuclease-like"/>
    <property type="match status" value="1"/>
</dbReference>
<organism evidence="2 3">
    <name type="scientific">Candidatus Xenolissoclinum pacificiensis L6</name>
    <dbReference type="NCBI Taxonomy" id="1401685"/>
    <lineage>
        <taxon>Bacteria</taxon>
        <taxon>Pseudomonadati</taxon>
        <taxon>Pseudomonadota</taxon>
        <taxon>Alphaproteobacteria</taxon>
        <taxon>Rickettsiales</taxon>
        <taxon>Anaplasmataceae</taxon>
        <taxon>Candidatus Xenolissoclinum</taxon>
    </lineage>
</organism>
<dbReference type="AlphaFoldDB" id="W2UYV6"/>
<gene>
    <name evidence="2" type="ORF">P857_766</name>
</gene>
<proteinExistence type="predicted"/>
<name>W2UYV6_9RICK</name>
<protein>
    <recommendedName>
        <fullName evidence="1">PD-(D/E)XK endonuclease-like domain-containing protein</fullName>
    </recommendedName>
</protein>
<evidence type="ECO:0000259" key="1">
    <source>
        <dbReference type="Pfam" id="PF12705"/>
    </source>
</evidence>
<dbReference type="InterPro" id="IPR038726">
    <property type="entry name" value="PDDEXK_AddAB-type"/>
</dbReference>
<sequence>MISVTCVFERSTDNTLYVLHVKRYDEYWFIMELIMTEYINIYTHQDIFSYISNMCREKNTDNLYRNILIIPNNHVKNQVIDEFKLLNQSIILPRIITINTIVRNYSIINSLQMPTAIGQAIALYKKNPKININSYYNIITQIFYNNDYSIDSLEISDALIKELETLYTEQYQYLVHQALKLFVSTLVADERLYMIIQDYPNVIDETILEIITQHNNSHIIFLNHDINTIPFAVNEIFSYDRTRNISIHQIVCKSETDMLRDLKFIINTHYPNITIISDHHSLLNVLDKALVPCRLSLKRTKPIIYSSIYSLIIQIIKFIGDPNKQSLLSIFKHPILFKKYYQDILVFERFYLQRSEVKFKDFLFSFPSNVIHIFIQEIERKEFSNFVQKALHIIRTLIAEELYKHIDATVIQQFILATADIDNLSMLLDIISFFFRNTYTTHKYAFSNPINVLSPRNACMFNENHTVIVINFEHEKYKSHMRNIDHLLNSVEKIILVNSEEVPISNFFKGYPVHQIDNTDWVYNDKYIQPYVYRSISNFCYTITKPVVLTASMFQLFINQPELFYTKYMLRLHENKQFPFIPSQRELGIIAHRVLERVSNHTCLEDEIQMVIKNAIEEVLEQDRFFDIQQIWNDTIYNMIISALDILKHRRPIRVKVEASYSFMIQNIKIVVRCDRVEFYEDKIIIIDYKTGQIPSLKSIGNFEDFKHPQLFIQAIAIYLTEKITLPMQIQYCKISSVKSELFPIKDLQSDDLQFILDALNFWVTKYNNYDFSANTVE</sequence>
<dbReference type="Pfam" id="PF12705">
    <property type="entry name" value="PDDEXK_1"/>
    <property type="match status" value="1"/>
</dbReference>
<dbReference type="Gene3D" id="3.90.320.10">
    <property type="match status" value="1"/>
</dbReference>
<accession>W2UYV6</accession>
<dbReference type="InterPro" id="IPR011335">
    <property type="entry name" value="Restrct_endonuc-II-like"/>
</dbReference>
<dbReference type="EMBL" id="AXCJ01000006">
    <property type="protein sequence ID" value="ETO91296.1"/>
    <property type="molecule type" value="Genomic_DNA"/>
</dbReference>
<reference evidence="2 3" key="1">
    <citation type="journal article" date="2013" name="PLoS ONE">
        <title>Bacterial endosymbiosis in a chordate host: long-term co-evolution and conservation of secondary metabolism.</title>
        <authorList>
            <person name="Kwan J.C."/>
            <person name="Schmidt E.W."/>
        </authorList>
    </citation>
    <scope>NUCLEOTIDE SEQUENCE [LARGE SCALE GENOMIC DNA]</scope>
    <source>
        <strain evidence="3">L6</strain>
    </source>
</reference>
<dbReference type="Proteomes" id="UP000018951">
    <property type="component" value="Unassembled WGS sequence"/>
</dbReference>
<feature type="domain" description="PD-(D/E)XK endonuclease-like" evidence="1">
    <location>
        <begin position="549"/>
        <end position="735"/>
    </location>
</feature>
<evidence type="ECO:0000313" key="3">
    <source>
        <dbReference type="Proteomes" id="UP000018951"/>
    </source>
</evidence>
<keyword evidence="3" id="KW-1185">Reference proteome</keyword>
<dbReference type="InterPro" id="IPR011604">
    <property type="entry name" value="PDDEXK-like_dom_sf"/>
</dbReference>
<dbReference type="STRING" id="1401685.P857_766"/>
<evidence type="ECO:0000313" key="2">
    <source>
        <dbReference type="EMBL" id="ETO91296.1"/>
    </source>
</evidence>